<evidence type="ECO:0000256" key="1">
    <source>
        <dbReference type="ARBA" id="ARBA00004141"/>
    </source>
</evidence>
<dbReference type="Pfam" id="PF03798">
    <property type="entry name" value="TRAM_LAG1_CLN8"/>
    <property type="match status" value="1"/>
</dbReference>
<feature type="transmembrane region" description="Helical" evidence="8">
    <location>
        <begin position="266"/>
        <end position="289"/>
    </location>
</feature>
<comment type="subcellular location">
    <subcellularLocation>
        <location evidence="1">Membrane</location>
        <topology evidence="1">Multi-pass membrane protein</topology>
    </subcellularLocation>
</comment>
<feature type="transmembrane region" description="Helical" evidence="8">
    <location>
        <begin position="93"/>
        <end position="116"/>
    </location>
</feature>
<dbReference type="Proteomes" id="UP001145021">
    <property type="component" value="Unassembled WGS sequence"/>
</dbReference>
<dbReference type="GO" id="GO:0016020">
    <property type="term" value="C:membrane"/>
    <property type="evidence" value="ECO:0007669"/>
    <property type="project" value="UniProtKB-SubCell"/>
</dbReference>
<keyword evidence="4 8" id="KW-1133">Transmembrane helix</keyword>
<dbReference type="PIRSF" id="PIRSF005225">
    <property type="entry name" value="LAG1_LAC1"/>
    <property type="match status" value="1"/>
</dbReference>
<dbReference type="PANTHER" id="PTHR12560:SF0">
    <property type="entry name" value="LD18904P"/>
    <property type="match status" value="1"/>
</dbReference>
<dbReference type="SMART" id="SM00724">
    <property type="entry name" value="TLC"/>
    <property type="match status" value="1"/>
</dbReference>
<proteinExistence type="inferred from homology"/>
<keyword evidence="5 6" id="KW-0472">Membrane</keyword>
<evidence type="ECO:0000256" key="4">
    <source>
        <dbReference type="ARBA" id="ARBA00022989"/>
    </source>
</evidence>
<dbReference type="GO" id="GO:0050291">
    <property type="term" value="F:sphingosine N-acyltransferase activity"/>
    <property type="evidence" value="ECO:0007669"/>
    <property type="project" value="UniProtKB-EC"/>
</dbReference>
<accession>A0A9W7XKE9</accession>
<reference evidence="10" key="1">
    <citation type="submission" date="2022-07" db="EMBL/GenBank/DDBJ databases">
        <title>Phylogenomic reconstructions and comparative analyses of Kickxellomycotina fungi.</title>
        <authorList>
            <person name="Reynolds N.K."/>
            <person name="Stajich J.E."/>
            <person name="Barry K."/>
            <person name="Grigoriev I.V."/>
            <person name="Crous P."/>
            <person name="Smith M.E."/>
        </authorList>
    </citation>
    <scope>NUCLEOTIDE SEQUENCE</scope>
    <source>
        <strain evidence="10">NBRC 105413</strain>
    </source>
</reference>
<evidence type="ECO:0000256" key="2">
    <source>
        <dbReference type="ARBA" id="ARBA00009808"/>
    </source>
</evidence>
<evidence type="ECO:0000313" key="10">
    <source>
        <dbReference type="EMBL" id="KAJ1645086.1"/>
    </source>
</evidence>
<comment type="similarity">
    <text evidence="2">Belongs to the sphingosine N-acyltransferase family.</text>
</comment>
<feature type="transmembrane region" description="Helical" evidence="8">
    <location>
        <begin position="183"/>
        <end position="201"/>
    </location>
</feature>
<feature type="transmembrane region" description="Helical" evidence="8">
    <location>
        <begin position="309"/>
        <end position="333"/>
    </location>
</feature>
<feature type="transmembrane region" description="Helical" evidence="8">
    <location>
        <begin position="208"/>
        <end position="227"/>
    </location>
</feature>
<evidence type="ECO:0000256" key="5">
    <source>
        <dbReference type="ARBA" id="ARBA00023136"/>
    </source>
</evidence>
<evidence type="ECO:0000256" key="3">
    <source>
        <dbReference type="ARBA" id="ARBA00022692"/>
    </source>
</evidence>
<evidence type="ECO:0000259" key="9">
    <source>
        <dbReference type="PROSITE" id="PS50922"/>
    </source>
</evidence>
<evidence type="ECO:0000256" key="7">
    <source>
        <dbReference type="SAM" id="MobiDB-lite"/>
    </source>
</evidence>
<gene>
    <name evidence="10" type="primary">lag1_2</name>
    <name evidence="10" type="ORF">LPJ64_003307</name>
</gene>
<comment type="caution">
    <text evidence="10">The sequence shown here is derived from an EMBL/GenBank/DDBJ whole genome shotgun (WGS) entry which is preliminary data.</text>
</comment>
<evidence type="ECO:0000256" key="6">
    <source>
        <dbReference type="PROSITE-ProRule" id="PRU00205"/>
    </source>
</evidence>
<organism evidence="10 11">
    <name type="scientific">Coemansia asiatica</name>
    <dbReference type="NCBI Taxonomy" id="1052880"/>
    <lineage>
        <taxon>Eukaryota</taxon>
        <taxon>Fungi</taxon>
        <taxon>Fungi incertae sedis</taxon>
        <taxon>Zoopagomycota</taxon>
        <taxon>Kickxellomycotina</taxon>
        <taxon>Kickxellomycetes</taxon>
        <taxon>Kickxellales</taxon>
        <taxon>Kickxellaceae</taxon>
        <taxon>Coemansia</taxon>
    </lineage>
</organism>
<dbReference type="EMBL" id="JANBOH010000125">
    <property type="protein sequence ID" value="KAJ1645086.1"/>
    <property type="molecule type" value="Genomic_DNA"/>
</dbReference>
<keyword evidence="10" id="KW-0012">Acyltransferase</keyword>
<dbReference type="InterPro" id="IPR006634">
    <property type="entry name" value="TLC-dom"/>
</dbReference>
<feature type="transmembrane region" description="Helical" evidence="8">
    <location>
        <begin position="137"/>
        <end position="155"/>
    </location>
</feature>
<evidence type="ECO:0000256" key="8">
    <source>
        <dbReference type="SAM" id="Phobius"/>
    </source>
</evidence>
<dbReference type="PROSITE" id="PS50922">
    <property type="entry name" value="TLC"/>
    <property type="match status" value="1"/>
</dbReference>
<dbReference type="AlphaFoldDB" id="A0A9W7XKE9"/>
<feature type="domain" description="TLC" evidence="9">
    <location>
        <begin position="128"/>
        <end position="345"/>
    </location>
</feature>
<feature type="compositionally biased region" description="Basic and acidic residues" evidence="7">
    <location>
        <begin position="363"/>
        <end position="378"/>
    </location>
</feature>
<dbReference type="InterPro" id="IPR016439">
    <property type="entry name" value="Lag1/Lac1-like"/>
</dbReference>
<dbReference type="EC" id="2.3.1.24" evidence="10"/>
<evidence type="ECO:0000313" key="11">
    <source>
        <dbReference type="Proteomes" id="UP001145021"/>
    </source>
</evidence>
<keyword evidence="3 6" id="KW-0812">Transmembrane</keyword>
<sequence length="378" mass="44312">MTMVEQPIQQRKLQQSYFEAKSAKQALAKSEKTAVTKACNWIVDNQIKWSAALLAIIHSHNQIVAHGNSAFVSLQHKIPGDPQGRYYRGSKDVYYVLHFIVVFTLVRATIMQHVLMPFIQWYGVRSSRKVTRFAEQGWLTIFYIVSNGAGLYVMSKSPHWMNTRNYWADYPEGHRQMTYLMKSYYLVQMGFWFQQIFVLLIEEKRKDFIVMCTHHLVTCTLLGLSLYMNFTRVGNAILCCMDMADIFLSGTKCLRYMGFEKPAEASFVFFLFSWIYTRHYLFMKIIMSVKFESKVVLGGDRWDPENGSYYTRPVIYCFTFLLGILQLLLLYWLMLMFRIVYRIVVLRNLDDSRSDSEDDAEKEGDAKKRNNASDKKKD</sequence>
<keyword evidence="11" id="KW-1185">Reference proteome</keyword>
<name>A0A9W7XKE9_9FUNG</name>
<protein>
    <submittedName>
        <fullName evidence="10">Sphingosine N-acyltransferase lag1</fullName>
        <ecNumber evidence="10">2.3.1.24</ecNumber>
    </submittedName>
</protein>
<feature type="region of interest" description="Disordered" evidence="7">
    <location>
        <begin position="351"/>
        <end position="378"/>
    </location>
</feature>
<dbReference type="PANTHER" id="PTHR12560">
    <property type="entry name" value="LONGEVITY ASSURANCE FACTOR 1 LAG1"/>
    <property type="match status" value="1"/>
</dbReference>
<keyword evidence="10" id="KW-0808">Transferase</keyword>
<dbReference type="GO" id="GO:0046513">
    <property type="term" value="P:ceramide biosynthetic process"/>
    <property type="evidence" value="ECO:0007669"/>
    <property type="project" value="InterPro"/>
</dbReference>